<keyword evidence="6 8" id="KW-0368">Histidine biosynthesis</keyword>
<evidence type="ECO:0000256" key="6">
    <source>
        <dbReference type="ARBA" id="ARBA00023102"/>
    </source>
</evidence>
<dbReference type="GO" id="GO:0004401">
    <property type="term" value="F:histidinol-phosphatase activity"/>
    <property type="evidence" value="ECO:0007669"/>
    <property type="project" value="UniProtKB-UniRule"/>
</dbReference>
<comment type="caution">
    <text evidence="10">The sequence shown here is derived from an EMBL/GenBank/DDBJ whole genome shotgun (WGS) entry which is preliminary data.</text>
</comment>
<sequence>MSATISGSFHNHPGYCDGSGSIDAYAESALAAGLRSLGLSSHAPVPFPCSWTMPLERLPAYCADVRAARVAYQGRLRLWLGLELDYLSPALIPEGTAFQRQKILVHRPDYVVASVHFVGRDPDGLPWTMDESAESFVRQLETVYRGDARRLVEEYYRLLVEMALAMPGLGLPVIAGHIDKIKMWNAGGRYFAEDAPWYLAAIEEALQAIQAAGLVVEVNTAGLRRDIGEPYPGPRVLHRCKALGIPVTISSDAHRPEDLTAGFEEAAALLRAVGYREVVTLDEDGWTRHPLS</sequence>
<dbReference type="PANTHER" id="PTHR21039:SF0">
    <property type="entry name" value="HISTIDINOL-PHOSPHATASE"/>
    <property type="match status" value="1"/>
</dbReference>
<keyword evidence="5 8" id="KW-0378">Hydrolase</keyword>
<comment type="pathway">
    <text evidence="1 8">Amino-acid biosynthesis; L-histidine biosynthesis; L-histidine from 5-phospho-alpha-D-ribose 1-diphosphate: step 8/9.</text>
</comment>
<dbReference type="EC" id="3.1.3.15" evidence="3 8"/>
<dbReference type="GO" id="GO:0000105">
    <property type="term" value="P:L-histidine biosynthetic process"/>
    <property type="evidence" value="ECO:0007669"/>
    <property type="project" value="UniProtKB-UniRule"/>
</dbReference>
<evidence type="ECO:0000256" key="7">
    <source>
        <dbReference type="ARBA" id="ARBA00049158"/>
    </source>
</evidence>
<keyword evidence="11" id="KW-1185">Reference proteome</keyword>
<reference evidence="10" key="1">
    <citation type="submission" date="2022-06" db="EMBL/GenBank/DDBJ databases">
        <title>CFH 74404 Thermomicrobiaceae sp.</title>
        <authorList>
            <person name="Ming H."/>
            <person name="Li W.-J."/>
            <person name="Zhao Z."/>
        </authorList>
    </citation>
    <scope>NUCLEOTIDE SEQUENCE</scope>
    <source>
        <strain evidence="10">CFH 74404</strain>
    </source>
</reference>
<dbReference type="Gene3D" id="3.20.20.140">
    <property type="entry name" value="Metal-dependent hydrolases"/>
    <property type="match status" value="1"/>
</dbReference>
<evidence type="ECO:0000256" key="3">
    <source>
        <dbReference type="ARBA" id="ARBA00013085"/>
    </source>
</evidence>
<dbReference type="AlphaFoldDB" id="A0AA41WC95"/>
<comment type="catalytic activity">
    <reaction evidence="7 8">
        <text>L-histidinol phosphate + H2O = L-histidinol + phosphate</text>
        <dbReference type="Rhea" id="RHEA:14465"/>
        <dbReference type="ChEBI" id="CHEBI:15377"/>
        <dbReference type="ChEBI" id="CHEBI:43474"/>
        <dbReference type="ChEBI" id="CHEBI:57699"/>
        <dbReference type="ChEBI" id="CHEBI:57980"/>
        <dbReference type="EC" id="3.1.3.15"/>
    </reaction>
</comment>
<proteinExistence type="inferred from homology"/>
<evidence type="ECO:0000256" key="8">
    <source>
        <dbReference type="RuleBase" id="RU366003"/>
    </source>
</evidence>
<evidence type="ECO:0000256" key="5">
    <source>
        <dbReference type="ARBA" id="ARBA00022801"/>
    </source>
</evidence>
<evidence type="ECO:0000256" key="2">
    <source>
        <dbReference type="ARBA" id="ARBA00009152"/>
    </source>
</evidence>
<dbReference type="PANTHER" id="PTHR21039">
    <property type="entry name" value="HISTIDINOL PHOSPHATASE-RELATED"/>
    <property type="match status" value="1"/>
</dbReference>
<accession>A0AA41WC95</accession>
<dbReference type="Proteomes" id="UP001165306">
    <property type="component" value="Unassembled WGS sequence"/>
</dbReference>
<dbReference type="CDD" id="cd12110">
    <property type="entry name" value="PHP_HisPPase_Hisj_like"/>
    <property type="match status" value="1"/>
</dbReference>
<dbReference type="GO" id="GO:0005737">
    <property type="term" value="C:cytoplasm"/>
    <property type="evidence" value="ECO:0007669"/>
    <property type="project" value="TreeGrafter"/>
</dbReference>
<dbReference type="InterPro" id="IPR010140">
    <property type="entry name" value="Histidinol_P_phosphatase_HisJ"/>
</dbReference>
<dbReference type="InterPro" id="IPR016195">
    <property type="entry name" value="Pol/histidinol_Pase-like"/>
</dbReference>
<dbReference type="EMBL" id="JAMSLR010000005">
    <property type="protein sequence ID" value="MCM8749287.1"/>
    <property type="molecule type" value="Genomic_DNA"/>
</dbReference>
<name>A0AA41WC95_9BACT</name>
<organism evidence="10 11">
    <name type="scientific">Thermalbibacter longus</name>
    <dbReference type="NCBI Taxonomy" id="2951981"/>
    <lineage>
        <taxon>Bacteria</taxon>
        <taxon>Pseudomonadati</taxon>
        <taxon>Thermomicrobiota</taxon>
        <taxon>Thermomicrobia</taxon>
        <taxon>Thermomicrobiales</taxon>
        <taxon>Thermomicrobiaceae</taxon>
        <taxon>Thermalbibacter</taxon>
    </lineage>
</organism>
<evidence type="ECO:0000259" key="9">
    <source>
        <dbReference type="Pfam" id="PF02811"/>
    </source>
</evidence>
<keyword evidence="4 8" id="KW-0028">Amino-acid biosynthesis</keyword>
<dbReference type="InterPro" id="IPR004013">
    <property type="entry name" value="PHP_dom"/>
</dbReference>
<evidence type="ECO:0000256" key="1">
    <source>
        <dbReference type="ARBA" id="ARBA00004970"/>
    </source>
</evidence>
<evidence type="ECO:0000313" key="11">
    <source>
        <dbReference type="Proteomes" id="UP001165306"/>
    </source>
</evidence>
<dbReference type="Pfam" id="PF02811">
    <property type="entry name" value="PHP"/>
    <property type="match status" value="1"/>
</dbReference>
<comment type="similarity">
    <text evidence="2 8">Belongs to the PHP hydrolase family. HisK subfamily.</text>
</comment>
<gene>
    <name evidence="10" type="ORF">NET02_09025</name>
</gene>
<feature type="domain" description="PHP" evidence="9">
    <location>
        <begin position="9"/>
        <end position="221"/>
    </location>
</feature>
<evidence type="ECO:0000313" key="10">
    <source>
        <dbReference type="EMBL" id="MCM8749287.1"/>
    </source>
</evidence>
<dbReference type="NCBIfam" id="TIGR01856">
    <property type="entry name" value="hisJ_fam"/>
    <property type="match status" value="1"/>
</dbReference>
<dbReference type="RefSeq" id="WP_284057067.1">
    <property type="nucleotide sequence ID" value="NZ_JAMSLR010000005.1"/>
</dbReference>
<evidence type="ECO:0000256" key="4">
    <source>
        <dbReference type="ARBA" id="ARBA00022605"/>
    </source>
</evidence>
<protein>
    <recommendedName>
        <fullName evidence="3 8">Histidinol-phosphatase</fullName>
        <shortName evidence="8">HolPase</shortName>
        <ecNumber evidence="3 8">3.1.3.15</ecNumber>
    </recommendedName>
</protein>
<dbReference type="SUPFAM" id="SSF89550">
    <property type="entry name" value="PHP domain-like"/>
    <property type="match status" value="1"/>
</dbReference>